<dbReference type="Proteomes" id="UP001176940">
    <property type="component" value="Unassembled WGS sequence"/>
</dbReference>
<keyword evidence="2" id="KW-1185">Reference proteome</keyword>
<gene>
    <name evidence="1" type="ORF">RIMI_LOCUS4192269</name>
</gene>
<evidence type="ECO:0000313" key="2">
    <source>
        <dbReference type="Proteomes" id="UP001176940"/>
    </source>
</evidence>
<sequence>MEIQGVKVVDKPHRTIPDMDKHQRHRHMDRAMELTILAMVRVSQVMASPLMPPMKVSKPMVVMDRHLNRQEAAEILHKKTSLETADHPISSPKIPLISKTMGKSQGHPMGNSRTKDPLNRQDMADNLILTPPGKRVLASPLRKMTVVITASMVVVVIEDMVALRVSVVAEVAVAMIQTDLPR</sequence>
<organism evidence="1 2">
    <name type="scientific">Ranitomeya imitator</name>
    <name type="common">mimic poison frog</name>
    <dbReference type="NCBI Taxonomy" id="111125"/>
    <lineage>
        <taxon>Eukaryota</taxon>
        <taxon>Metazoa</taxon>
        <taxon>Chordata</taxon>
        <taxon>Craniata</taxon>
        <taxon>Vertebrata</taxon>
        <taxon>Euteleostomi</taxon>
        <taxon>Amphibia</taxon>
        <taxon>Batrachia</taxon>
        <taxon>Anura</taxon>
        <taxon>Neobatrachia</taxon>
        <taxon>Hyloidea</taxon>
        <taxon>Dendrobatidae</taxon>
        <taxon>Dendrobatinae</taxon>
        <taxon>Ranitomeya</taxon>
    </lineage>
</organism>
<name>A0ABN9L0Q2_9NEOB</name>
<comment type="caution">
    <text evidence="1">The sequence shown here is derived from an EMBL/GenBank/DDBJ whole genome shotgun (WGS) entry which is preliminary data.</text>
</comment>
<protein>
    <submittedName>
        <fullName evidence="1">Uncharacterized protein</fullName>
    </submittedName>
</protein>
<proteinExistence type="predicted"/>
<evidence type="ECO:0000313" key="1">
    <source>
        <dbReference type="EMBL" id="CAJ0930359.1"/>
    </source>
</evidence>
<dbReference type="EMBL" id="CAUEEQ010006634">
    <property type="protein sequence ID" value="CAJ0930359.1"/>
    <property type="molecule type" value="Genomic_DNA"/>
</dbReference>
<accession>A0ABN9L0Q2</accession>
<reference evidence="1" key="1">
    <citation type="submission" date="2023-07" db="EMBL/GenBank/DDBJ databases">
        <authorList>
            <person name="Stuckert A."/>
        </authorList>
    </citation>
    <scope>NUCLEOTIDE SEQUENCE</scope>
</reference>